<sequence>MSYHNRNSSSRSGSSGIVKDILRGALDALTEPSSSSSHPSTPRRHKSTSRRDRDRDYPAPHRTATQPEFRRHRDGDEYTGIPSHTYFQHDGPRSSSRSGSNSEELKEMLGKAATELSRLVSGFEEKLRVRKQGDRVDARPSQFRDDDERFEVLSDSDTDSRSQNFHGQNSYSQRQQHQQQQQPASRGLADEYYHPGQHQSSPAAANAAYSPGPMYPPHNNTTGSNGYMNPQPVDPTYANYHNPSDVRPKPKRSSTSTSQAVKKVGNEILHNLPQLLERAAWLLQILDTQQKRSGGSRSVTGYSGLLIALNLVMELYKQFGGERRLKSEGRSRDRRH</sequence>
<feature type="compositionally biased region" description="Polar residues" evidence="1">
    <location>
        <begin position="218"/>
        <end position="228"/>
    </location>
</feature>
<organism evidence="2 3">
    <name type="scientific">Terfezia boudieri ATCC MYA-4762</name>
    <dbReference type="NCBI Taxonomy" id="1051890"/>
    <lineage>
        <taxon>Eukaryota</taxon>
        <taxon>Fungi</taxon>
        <taxon>Dikarya</taxon>
        <taxon>Ascomycota</taxon>
        <taxon>Pezizomycotina</taxon>
        <taxon>Pezizomycetes</taxon>
        <taxon>Pezizales</taxon>
        <taxon>Pezizaceae</taxon>
        <taxon>Terfezia</taxon>
    </lineage>
</organism>
<dbReference type="AlphaFoldDB" id="A0A3N4L6W2"/>
<feature type="compositionally biased region" description="Basic and acidic residues" evidence="1">
    <location>
        <begin position="49"/>
        <end position="59"/>
    </location>
</feature>
<protein>
    <submittedName>
        <fullName evidence="2">Uncharacterized protein</fullName>
    </submittedName>
</protein>
<dbReference type="OrthoDB" id="5416896at2759"/>
<name>A0A3N4L6W2_9PEZI</name>
<feature type="compositionally biased region" description="Low complexity" evidence="1">
    <location>
        <begin position="200"/>
        <end position="212"/>
    </location>
</feature>
<accession>A0A3N4L6W2</accession>
<dbReference type="InParanoid" id="A0A3N4L6W2"/>
<feature type="compositionally biased region" description="Basic and acidic residues" evidence="1">
    <location>
        <begin position="128"/>
        <end position="152"/>
    </location>
</feature>
<feature type="compositionally biased region" description="Low complexity" evidence="1">
    <location>
        <begin position="1"/>
        <end position="16"/>
    </location>
</feature>
<evidence type="ECO:0000256" key="1">
    <source>
        <dbReference type="SAM" id="MobiDB-lite"/>
    </source>
</evidence>
<evidence type="ECO:0000313" key="3">
    <source>
        <dbReference type="Proteomes" id="UP000267821"/>
    </source>
</evidence>
<proteinExistence type="predicted"/>
<feature type="region of interest" description="Disordered" evidence="1">
    <location>
        <begin position="128"/>
        <end position="259"/>
    </location>
</feature>
<gene>
    <name evidence="2" type="ORF">L211DRAFT_854215</name>
</gene>
<feature type="compositionally biased region" description="Low complexity" evidence="1">
    <location>
        <begin position="173"/>
        <end position="182"/>
    </location>
</feature>
<evidence type="ECO:0000313" key="2">
    <source>
        <dbReference type="EMBL" id="RPB18326.1"/>
    </source>
</evidence>
<feature type="compositionally biased region" description="Low complexity" evidence="1">
    <location>
        <begin position="93"/>
        <end position="102"/>
    </location>
</feature>
<feature type="compositionally biased region" description="Polar residues" evidence="1">
    <location>
        <begin position="161"/>
        <end position="172"/>
    </location>
</feature>
<dbReference type="Proteomes" id="UP000267821">
    <property type="component" value="Unassembled WGS sequence"/>
</dbReference>
<keyword evidence="3" id="KW-1185">Reference proteome</keyword>
<reference evidence="2 3" key="1">
    <citation type="journal article" date="2018" name="Nat. Ecol. Evol.">
        <title>Pezizomycetes genomes reveal the molecular basis of ectomycorrhizal truffle lifestyle.</title>
        <authorList>
            <person name="Murat C."/>
            <person name="Payen T."/>
            <person name="Noel B."/>
            <person name="Kuo A."/>
            <person name="Morin E."/>
            <person name="Chen J."/>
            <person name="Kohler A."/>
            <person name="Krizsan K."/>
            <person name="Balestrini R."/>
            <person name="Da Silva C."/>
            <person name="Montanini B."/>
            <person name="Hainaut M."/>
            <person name="Levati E."/>
            <person name="Barry K.W."/>
            <person name="Belfiori B."/>
            <person name="Cichocki N."/>
            <person name="Clum A."/>
            <person name="Dockter R.B."/>
            <person name="Fauchery L."/>
            <person name="Guy J."/>
            <person name="Iotti M."/>
            <person name="Le Tacon F."/>
            <person name="Lindquist E.A."/>
            <person name="Lipzen A."/>
            <person name="Malagnac F."/>
            <person name="Mello A."/>
            <person name="Molinier V."/>
            <person name="Miyauchi S."/>
            <person name="Poulain J."/>
            <person name="Riccioni C."/>
            <person name="Rubini A."/>
            <person name="Sitrit Y."/>
            <person name="Splivallo R."/>
            <person name="Traeger S."/>
            <person name="Wang M."/>
            <person name="Zifcakova L."/>
            <person name="Wipf D."/>
            <person name="Zambonelli A."/>
            <person name="Paolocci F."/>
            <person name="Nowrousian M."/>
            <person name="Ottonello S."/>
            <person name="Baldrian P."/>
            <person name="Spatafora J.W."/>
            <person name="Henrissat B."/>
            <person name="Nagy L.G."/>
            <person name="Aury J.M."/>
            <person name="Wincker P."/>
            <person name="Grigoriev I.V."/>
            <person name="Bonfante P."/>
            <person name="Martin F.M."/>
        </authorList>
    </citation>
    <scope>NUCLEOTIDE SEQUENCE [LARGE SCALE GENOMIC DNA]</scope>
    <source>
        <strain evidence="2 3">ATCC MYA-4762</strain>
    </source>
</reference>
<feature type="region of interest" description="Disordered" evidence="1">
    <location>
        <begin position="1"/>
        <end position="109"/>
    </location>
</feature>
<dbReference type="EMBL" id="ML121642">
    <property type="protein sequence ID" value="RPB18326.1"/>
    <property type="molecule type" value="Genomic_DNA"/>
</dbReference>